<comment type="caution">
    <text evidence="1">The sequence shown here is derived from an EMBL/GenBank/DDBJ whole genome shotgun (WGS) entry which is preliminary data.</text>
</comment>
<reference evidence="1" key="1">
    <citation type="journal article" date="2014" name="Int. J. Syst. Evol. Microbiol.">
        <title>Complete genome sequence of Corynebacterium casei LMG S-19264T (=DSM 44701T), isolated from a smear-ripened cheese.</title>
        <authorList>
            <consortium name="US DOE Joint Genome Institute (JGI-PGF)"/>
            <person name="Walter F."/>
            <person name="Albersmeier A."/>
            <person name="Kalinowski J."/>
            <person name="Ruckert C."/>
        </authorList>
    </citation>
    <scope>NUCLEOTIDE SEQUENCE</scope>
    <source>
        <strain evidence="1">JCM 19596</strain>
    </source>
</reference>
<accession>A0A830FGZ9</accession>
<dbReference type="OrthoDB" id="260784at2157"/>
<dbReference type="RefSeq" id="WP_188981081.1">
    <property type="nucleotide sequence ID" value="NZ_BMPG01000010.1"/>
</dbReference>
<gene>
    <name evidence="1" type="ORF">GCM10009039_34710</name>
</gene>
<name>A0A830FGZ9_9EURY</name>
<dbReference type="EMBL" id="BMPG01000010">
    <property type="protein sequence ID" value="GGL73666.1"/>
    <property type="molecule type" value="Genomic_DNA"/>
</dbReference>
<organism evidence="1 2">
    <name type="scientific">Halocalculus aciditolerans</name>
    <dbReference type="NCBI Taxonomy" id="1383812"/>
    <lineage>
        <taxon>Archaea</taxon>
        <taxon>Methanobacteriati</taxon>
        <taxon>Methanobacteriota</taxon>
        <taxon>Stenosarchaea group</taxon>
        <taxon>Halobacteria</taxon>
        <taxon>Halobacteriales</taxon>
        <taxon>Halobacteriaceae</taxon>
        <taxon>Halocalculus</taxon>
    </lineage>
</organism>
<evidence type="ECO:0000313" key="1">
    <source>
        <dbReference type="EMBL" id="GGL73666.1"/>
    </source>
</evidence>
<keyword evidence="2" id="KW-1185">Reference proteome</keyword>
<dbReference type="Proteomes" id="UP000607197">
    <property type="component" value="Unassembled WGS sequence"/>
</dbReference>
<proteinExistence type="predicted"/>
<protein>
    <submittedName>
        <fullName evidence="1">Uncharacterized protein</fullName>
    </submittedName>
</protein>
<sequence length="116" mass="12548">MTTRENYGDLVAPRELVRLADVDDVLGELDCTLCRKPATAGTPQIPADAFEADPDVDVDELPDSVPVHGARCSCRRDADVLLLTPADDYLPPNYTPVTAFVDGEKIDLAVPDPILE</sequence>
<dbReference type="AlphaFoldDB" id="A0A830FGZ9"/>
<reference evidence="1" key="2">
    <citation type="submission" date="2020-09" db="EMBL/GenBank/DDBJ databases">
        <authorList>
            <person name="Sun Q."/>
            <person name="Ohkuma M."/>
        </authorList>
    </citation>
    <scope>NUCLEOTIDE SEQUENCE</scope>
    <source>
        <strain evidence="1">JCM 19596</strain>
    </source>
</reference>
<evidence type="ECO:0000313" key="2">
    <source>
        <dbReference type="Proteomes" id="UP000607197"/>
    </source>
</evidence>